<evidence type="ECO:0000313" key="3">
    <source>
        <dbReference type="Proteomes" id="UP000197468"/>
    </source>
</evidence>
<keyword evidence="1" id="KW-0472">Membrane</keyword>
<keyword evidence="3" id="KW-1185">Reference proteome</keyword>
<protein>
    <submittedName>
        <fullName evidence="2">Uncharacterized protein</fullName>
    </submittedName>
</protein>
<name>A0A246IZJ9_9BURK</name>
<evidence type="ECO:0000313" key="2">
    <source>
        <dbReference type="EMBL" id="OWQ85632.1"/>
    </source>
</evidence>
<feature type="transmembrane region" description="Helical" evidence="1">
    <location>
        <begin position="27"/>
        <end position="44"/>
    </location>
</feature>
<keyword evidence="1" id="KW-0812">Transmembrane</keyword>
<comment type="caution">
    <text evidence="2">The sequence shown here is derived from an EMBL/GenBank/DDBJ whole genome shotgun (WGS) entry which is preliminary data.</text>
</comment>
<keyword evidence="1" id="KW-1133">Transmembrane helix</keyword>
<accession>A0A246IZJ9</accession>
<feature type="transmembrane region" description="Helical" evidence="1">
    <location>
        <begin position="109"/>
        <end position="134"/>
    </location>
</feature>
<dbReference type="RefSeq" id="WP_088386935.1">
    <property type="nucleotide sequence ID" value="NZ_NIOF01000012.1"/>
</dbReference>
<proteinExistence type="predicted"/>
<sequence>MSSTQMPERGELLREREFLENLMNSRFNFMLAVYAAVIAGTLATKEAVTAYFVLAVGWTACSALAFATYRAYSVVRPIIEELKRDKTTALSWASEAARGEKFSFSANHMIGWVVPAFCSATLILAFLAVACNLWRPS</sequence>
<evidence type="ECO:0000256" key="1">
    <source>
        <dbReference type="SAM" id="Phobius"/>
    </source>
</evidence>
<reference evidence="2 3" key="1">
    <citation type="journal article" date="2008" name="Int. J. Syst. Evol. Microbiol.">
        <title>Description of Roseateles aquatilis sp. nov. and Roseateles terrae sp. nov., in the class Betaproteobacteria, and emended description of the genus Roseateles.</title>
        <authorList>
            <person name="Gomila M."/>
            <person name="Bowien B."/>
            <person name="Falsen E."/>
            <person name="Moore E.R."/>
            <person name="Lalucat J."/>
        </authorList>
    </citation>
    <scope>NUCLEOTIDE SEQUENCE [LARGE SCALE GENOMIC DNA]</scope>
    <source>
        <strain evidence="2 3">CCUG 48205</strain>
    </source>
</reference>
<organism evidence="2 3">
    <name type="scientific">Roseateles aquatilis</name>
    <dbReference type="NCBI Taxonomy" id="431061"/>
    <lineage>
        <taxon>Bacteria</taxon>
        <taxon>Pseudomonadati</taxon>
        <taxon>Pseudomonadota</taxon>
        <taxon>Betaproteobacteria</taxon>
        <taxon>Burkholderiales</taxon>
        <taxon>Sphaerotilaceae</taxon>
        <taxon>Roseateles</taxon>
    </lineage>
</organism>
<dbReference type="AlphaFoldDB" id="A0A246IZJ9"/>
<feature type="transmembrane region" description="Helical" evidence="1">
    <location>
        <begin position="51"/>
        <end position="72"/>
    </location>
</feature>
<gene>
    <name evidence="2" type="ORF">CDN99_21335</name>
</gene>
<dbReference type="Proteomes" id="UP000197468">
    <property type="component" value="Unassembled WGS sequence"/>
</dbReference>
<dbReference type="EMBL" id="NIOF01000012">
    <property type="protein sequence ID" value="OWQ85632.1"/>
    <property type="molecule type" value="Genomic_DNA"/>
</dbReference>